<organism evidence="1 2">
    <name type="scientific">Xyrichtys novacula</name>
    <name type="common">Pearly razorfish</name>
    <name type="synonym">Hemipteronotus novacula</name>
    <dbReference type="NCBI Taxonomy" id="13765"/>
    <lineage>
        <taxon>Eukaryota</taxon>
        <taxon>Metazoa</taxon>
        <taxon>Chordata</taxon>
        <taxon>Craniata</taxon>
        <taxon>Vertebrata</taxon>
        <taxon>Euteleostomi</taxon>
        <taxon>Actinopterygii</taxon>
        <taxon>Neopterygii</taxon>
        <taxon>Teleostei</taxon>
        <taxon>Neoteleostei</taxon>
        <taxon>Acanthomorphata</taxon>
        <taxon>Eupercaria</taxon>
        <taxon>Labriformes</taxon>
        <taxon>Labridae</taxon>
        <taxon>Xyrichtys</taxon>
    </lineage>
</organism>
<gene>
    <name evidence="1" type="ORF">XNOV1_A031899</name>
</gene>
<proteinExistence type="predicted"/>
<protein>
    <submittedName>
        <fullName evidence="1">Uncharacterized protein</fullName>
    </submittedName>
</protein>
<name>A0AAV1GHA4_XYRNO</name>
<dbReference type="AlphaFoldDB" id="A0AAV1GHA4"/>
<evidence type="ECO:0000313" key="2">
    <source>
        <dbReference type="Proteomes" id="UP001178508"/>
    </source>
</evidence>
<keyword evidence="2" id="KW-1185">Reference proteome</keyword>
<evidence type="ECO:0000313" key="1">
    <source>
        <dbReference type="EMBL" id="CAJ1072828.1"/>
    </source>
</evidence>
<accession>A0AAV1GHA4</accession>
<dbReference type="Proteomes" id="UP001178508">
    <property type="component" value="Chromosome 14"/>
</dbReference>
<sequence length="111" mass="12268">MKCPEERNSALDSCTTCLRLISPCVDCTSYSDFESLQYADAHLDALSLCVGRISVKVESLNRGFERHIDVSSQTLHLRFCCNYTVLEDDGAASLGHRIRPCRSLSPKGGIL</sequence>
<dbReference type="EMBL" id="OY660877">
    <property type="protein sequence ID" value="CAJ1072828.1"/>
    <property type="molecule type" value="Genomic_DNA"/>
</dbReference>
<reference evidence="1" key="1">
    <citation type="submission" date="2023-08" db="EMBL/GenBank/DDBJ databases">
        <authorList>
            <person name="Alioto T."/>
            <person name="Alioto T."/>
            <person name="Gomez Garrido J."/>
        </authorList>
    </citation>
    <scope>NUCLEOTIDE SEQUENCE</scope>
</reference>